<dbReference type="InterPro" id="IPR003663">
    <property type="entry name" value="Sugar/inositol_transpt"/>
</dbReference>
<feature type="transmembrane region" description="Helical" evidence="7">
    <location>
        <begin position="366"/>
        <end position="384"/>
    </location>
</feature>
<dbReference type="AlphaFoldDB" id="A0A2I1I119"/>
<protein>
    <submittedName>
        <fullName evidence="9">MFS transporter</fullName>
    </submittedName>
</protein>
<feature type="transmembrane region" description="Helical" evidence="7">
    <location>
        <begin position="76"/>
        <end position="94"/>
    </location>
</feature>
<feature type="transmembrane region" description="Helical" evidence="7">
    <location>
        <begin position="130"/>
        <end position="151"/>
    </location>
</feature>
<feature type="domain" description="Major facilitator superfamily (MFS) profile" evidence="8">
    <location>
        <begin position="34"/>
        <end position="522"/>
    </location>
</feature>
<dbReference type="Gene3D" id="1.20.1250.20">
    <property type="entry name" value="MFS general substrate transporter like domains"/>
    <property type="match status" value="2"/>
</dbReference>
<feature type="transmembrane region" description="Helical" evidence="7">
    <location>
        <begin position="31"/>
        <end position="56"/>
    </location>
</feature>
<dbReference type="SUPFAM" id="SSF103473">
    <property type="entry name" value="MFS general substrate transporter"/>
    <property type="match status" value="1"/>
</dbReference>
<dbReference type="PROSITE" id="PS00216">
    <property type="entry name" value="SUGAR_TRANSPORT_1"/>
    <property type="match status" value="1"/>
</dbReference>
<dbReference type="InterPro" id="IPR005828">
    <property type="entry name" value="MFS_sugar_transport-like"/>
</dbReference>
<feature type="transmembrane region" description="Helical" evidence="7">
    <location>
        <begin position="396"/>
        <end position="418"/>
    </location>
</feature>
<name>A0A2I1I119_9ACTO</name>
<evidence type="ECO:0000256" key="7">
    <source>
        <dbReference type="SAM" id="Phobius"/>
    </source>
</evidence>
<organism evidence="9 10">
    <name type="scientific">Schaalia odontolytica</name>
    <dbReference type="NCBI Taxonomy" id="1660"/>
    <lineage>
        <taxon>Bacteria</taxon>
        <taxon>Bacillati</taxon>
        <taxon>Actinomycetota</taxon>
        <taxon>Actinomycetes</taxon>
        <taxon>Actinomycetales</taxon>
        <taxon>Actinomycetaceae</taxon>
        <taxon>Schaalia</taxon>
    </lineage>
</organism>
<evidence type="ECO:0000256" key="1">
    <source>
        <dbReference type="ARBA" id="ARBA00004651"/>
    </source>
</evidence>
<evidence type="ECO:0000256" key="3">
    <source>
        <dbReference type="ARBA" id="ARBA00022448"/>
    </source>
</evidence>
<feature type="transmembrane region" description="Helical" evidence="7">
    <location>
        <begin position="497"/>
        <end position="515"/>
    </location>
</feature>
<sequence>MPHTPTIDDYTPDRVRELVEKTPASGAKRSLGAIAAIATLGSLLFGYDTGVVAGALPYMYMPGGAGGLNMTTFEEGWVGGLLCIGAAAGAFFGGRLSDRFGRRHNITLLAIIFLFGAIGCAIAPNIWVLYLARIILGFAVGGASATVPVFLSETAPKRLRGFLVATDQMMIVFGQFLAFSMNAVIAHMQGGPTVTLTGDAVDASGHVLGHAGTSVAWETVQAAVNIADVAGTGNGLTWRYMLILCSLPAIALWIGIRSVPESSRWYAANLRIVEAIGSLKRVRDEKKDDVAGEINEMLDVQRAESAQEKWSLSQILKVKWARKLLYIGIVLGIADQLTGINTAMYYTPKILNAAGVPMEDAITLNVVSGGISAIGSAVGLWLVARFARRHVGMYQELGITISLAALSAVFAVFISPYLDGEGNISGAPTFAPWLVLGIVCIFVFIKQSGTVSWVLVSEIYPAAVRGTALGIAVGTLWLANALVAVVFPPLMATVGGAGTYAIFAAINFLSFLFYWKVVPETKFHSLEELELKFQKDYS</sequence>
<reference evidence="9 10" key="1">
    <citation type="submission" date="2017-12" db="EMBL/GenBank/DDBJ databases">
        <title>Phylogenetic diversity of female urinary microbiome.</title>
        <authorList>
            <person name="Thomas-White K."/>
            <person name="Wolfe A.J."/>
        </authorList>
    </citation>
    <scope>NUCLEOTIDE SEQUENCE [LARGE SCALE GENOMIC DNA]</scope>
    <source>
        <strain evidence="9 10">UMB0018</strain>
    </source>
</reference>
<dbReference type="PRINTS" id="PR00171">
    <property type="entry name" value="SUGRTRNSPORT"/>
</dbReference>
<dbReference type="PROSITE" id="PS50850">
    <property type="entry name" value="MFS"/>
    <property type="match status" value="1"/>
</dbReference>
<feature type="transmembrane region" description="Helical" evidence="7">
    <location>
        <begin position="430"/>
        <end position="456"/>
    </location>
</feature>
<dbReference type="Pfam" id="PF00083">
    <property type="entry name" value="Sugar_tr"/>
    <property type="match status" value="2"/>
</dbReference>
<gene>
    <name evidence="9" type="ORF">CYJ22_03495</name>
</gene>
<keyword evidence="4 7" id="KW-0812">Transmembrane</keyword>
<dbReference type="InterPro" id="IPR050814">
    <property type="entry name" value="Myo-inositol_Transporter"/>
</dbReference>
<evidence type="ECO:0000259" key="8">
    <source>
        <dbReference type="PROSITE" id="PS50850"/>
    </source>
</evidence>
<dbReference type="InterPro" id="IPR020846">
    <property type="entry name" value="MFS_dom"/>
</dbReference>
<comment type="subcellular location">
    <subcellularLocation>
        <location evidence="1">Cell membrane</location>
        <topology evidence="1">Multi-pass membrane protein</topology>
    </subcellularLocation>
</comment>
<comment type="similarity">
    <text evidence="2">Belongs to the major facilitator superfamily. Sugar transporter (TC 2.A.1.1) family.</text>
</comment>
<dbReference type="GO" id="GO:0022857">
    <property type="term" value="F:transmembrane transporter activity"/>
    <property type="evidence" value="ECO:0007669"/>
    <property type="project" value="InterPro"/>
</dbReference>
<dbReference type="RefSeq" id="WP_101601129.1">
    <property type="nucleotide sequence ID" value="NZ_PKKM01000004.1"/>
</dbReference>
<dbReference type="PANTHER" id="PTHR48020">
    <property type="entry name" value="PROTON MYO-INOSITOL COTRANSPORTER"/>
    <property type="match status" value="1"/>
</dbReference>
<evidence type="ECO:0000256" key="4">
    <source>
        <dbReference type="ARBA" id="ARBA00022692"/>
    </source>
</evidence>
<evidence type="ECO:0000256" key="6">
    <source>
        <dbReference type="ARBA" id="ARBA00023136"/>
    </source>
</evidence>
<evidence type="ECO:0000256" key="2">
    <source>
        <dbReference type="ARBA" id="ARBA00010992"/>
    </source>
</evidence>
<feature type="transmembrane region" description="Helical" evidence="7">
    <location>
        <begin position="238"/>
        <end position="256"/>
    </location>
</feature>
<dbReference type="PANTHER" id="PTHR48020:SF12">
    <property type="entry name" value="PROTON MYO-INOSITOL COTRANSPORTER"/>
    <property type="match status" value="1"/>
</dbReference>
<proteinExistence type="inferred from homology"/>
<evidence type="ECO:0000256" key="5">
    <source>
        <dbReference type="ARBA" id="ARBA00022989"/>
    </source>
</evidence>
<evidence type="ECO:0000313" key="9">
    <source>
        <dbReference type="EMBL" id="PKY64827.1"/>
    </source>
</evidence>
<feature type="transmembrane region" description="Helical" evidence="7">
    <location>
        <begin position="163"/>
        <end position="185"/>
    </location>
</feature>
<dbReference type="EMBL" id="PKKM01000004">
    <property type="protein sequence ID" value="PKY64827.1"/>
    <property type="molecule type" value="Genomic_DNA"/>
</dbReference>
<evidence type="ECO:0000313" key="10">
    <source>
        <dbReference type="Proteomes" id="UP000234198"/>
    </source>
</evidence>
<dbReference type="PROSITE" id="PS00217">
    <property type="entry name" value="SUGAR_TRANSPORT_2"/>
    <property type="match status" value="1"/>
</dbReference>
<keyword evidence="5 7" id="KW-1133">Transmembrane helix</keyword>
<comment type="caution">
    <text evidence="9">The sequence shown here is derived from an EMBL/GenBank/DDBJ whole genome shotgun (WGS) entry which is preliminary data.</text>
</comment>
<keyword evidence="3" id="KW-0813">Transport</keyword>
<feature type="transmembrane region" description="Helical" evidence="7">
    <location>
        <begin position="324"/>
        <end position="346"/>
    </location>
</feature>
<accession>A0A2I1I119</accession>
<dbReference type="InterPro" id="IPR036259">
    <property type="entry name" value="MFS_trans_sf"/>
</dbReference>
<feature type="transmembrane region" description="Helical" evidence="7">
    <location>
        <begin position="468"/>
        <end position="491"/>
    </location>
</feature>
<dbReference type="InterPro" id="IPR005829">
    <property type="entry name" value="Sugar_transporter_CS"/>
</dbReference>
<dbReference type="GO" id="GO:0005886">
    <property type="term" value="C:plasma membrane"/>
    <property type="evidence" value="ECO:0007669"/>
    <property type="project" value="UniProtKB-SubCell"/>
</dbReference>
<keyword evidence="6 7" id="KW-0472">Membrane</keyword>
<feature type="transmembrane region" description="Helical" evidence="7">
    <location>
        <begin position="106"/>
        <end position="124"/>
    </location>
</feature>
<dbReference type="Proteomes" id="UP000234198">
    <property type="component" value="Unassembled WGS sequence"/>
</dbReference>